<keyword evidence="2" id="KW-1185">Reference proteome</keyword>
<name>A0A8S0YAT5_9GAMM</name>
<comment type="caution">
    <text evidence="1">The sequence shown here is derived from an EMBL/GenBank/DDBJ whole genome shotgun (WGS) entry which is preliminary data.</text>
</comment>
<sequence>MEKKNTKRINIGDLLGQSACFSDDGSFGKSEYAFKFNLPAMYDLCRVLNLYTPMLEQLKKPGLASDILNDRINSEELKDKLYKTQFVFDEPSKTVLGLVGVSYVGYSNQDFLDDVCFSLSGKKQKSWMPNFGEFDFSTSYSINTHLSLRLKNESKKGVVKGKGGEADDISILGLQISNSMAGGKALRMAYFVKRMVCANGLILPVGGTQARLIHAGQRKNFNKRLAEKMAEVIGSLGTVKKTLEALGDIEFSPEKLAKQFDDLKKLYSIIPGKDLEQLGSDKLKHLTGDLKQFDKGEREHQRNIKLIAEIPNLIGGEHSDRVFKSQYRDNATMFDFINVFTEEAKKCCEPSKRIQIEKSTGEFADFIAKNKQSFA</sequence>
<proteinExistence type="predicted"/>
<accession>A0A8S0YAT5</accession>
<dbReference type="Proteomes" id="UP000494216">
    <property type="component" value="Unassembled WGS sequence"/>
</dbReference>
<organism evidence="1 2">
    <name type="scientific">Candidatus Methylobacter favarea</name>
    <dbReference type="NCBI Taxonomy" id="2707345"/>
    <lineage>
        <taxon>Bacteria</taxon>
        <taxon>Pseudomonadati</taxon>
        <taxon>Pseudomonadota</taxon>
        <taxon>Gammaproteobacteria</taxon>
        <taxon>Methylococcales</taxon>
        <taxon>Methylococcaceae</taxon>
        <taxon>Methylobacter</taxon>
    </lineage>
</organism>
<dbReference type="EMBL" id="CADCXN010000104">
    <property type="protein sequence ID" value="CAA9892547.1"/>
    <property type="molecule type" value="Genomic_DNA"/>
</dbReference>
<evidence type="ECO:0000313" key="1">
    <source>
        <dbReference type="EMBL" id="CAA9892547.1"/>
    </source>
</evidence>
<evidence type="ECO:0000313" key="2">
    <source>
        <dbReference type="Proteomes" id="UP000494216"/>
    </source>
</evidence>
<dbReference type="AlphaFoldDB" id="A0A8S0YAT5"/>
<protein>
    <recommendedName>
        <fullName evidence="3">DUF932 domain-containing protein</fullName>
    </recommendedName>
</protein>
<evidence type="ECO:0008006" key="3">
    <source>
        <dbReference type="Google" id="ProtNLM"/>
    </source>
</evidence>
<reference evidence="1 2" key="1">
    <citation type="submission" date="2020-02" db="EMBL/GenBank/DDBJ databases">
        <authorList>
            <person name="Hogendoorn C."/>
        </authorList>
    </citation>
    <scope>NUCLEOTIDE SEQUENCE [LARGE SCALE GENOMIC DNA]</scope>
    <source>
        <strain evidence="1">METHB21</strain>
    </source>
</reference>
<gene>
    <name evidence="1" type="ORF">METHB2_710021</name>
</gene>
<dbReference type="RefSeq" id="WP_174627305.1">
    <property type="nucleotide sequence ID" value="NZ_CADCXN010000104.1"/>
</dbReference>